<dbReference type="GO" id="GO:0016787">
    <property type="term" value="F:hydrolase activity"/>
    <property type="evidence" value="ECO:0007669"/>
    <property type="project" value="InterPro"/>
</dbReference>
<protein>
    <submittedName>
        <fullName evidence="2">GL16383</fullName>
    </submittedName>
</protein>
<dbReference type="STRING" id="7234.B4GWR7"/>
<dbReference type="eggNOG" id="KOG3721">
    <property type="taxonomic scope" value="Eukaryota"/>
</dbReference>
<dbReference type="InterPro" id="IPR044929">
    <property type="entry name" value="DNA/RNA_non-sp_Endonuclease_sf"/>
</dbReference>
<gene>
    <name evidence="2" type="primary">Dper\GL16383</name>
    <name evidence="2" type="ORF">Dper_GL16383</name>
</gene>
<dbReference type="InterPro" id="IPR020821">
    <property type="entry name" value="ENPP1-3/EXOG-like_nuc-like"/>
</dbReference>
<dbReference type="InterPro" id="IPR044925">
    <property type="entry name" value="His-Me_finger_sf"/>
</dbReference>
<dbReference type="AlphaFoldDB" id="B4GWR7"/>
<dbReference type="HOGENOM" id="CLU_674887_0_0_1"/>
<keyword evidence="3" id="KW-1185">Reference proteome</keyword>
<dbReference type="Pfam" id="PF01223">
    <property type="entry name" value="Endonuclease_NS"/>
    <property type="match status" value="1"/>
</dbReference>
<dbReference type="SMART" id="SM00477">
    <property type="entry name" value="NUC"/>
    <property type="match status" value="1"/>
</dbReference>
<dbReference type="Gene3D" id="3.40.570.10">
    <property type="entry name" value="Extracellular Endonuclease, subunit A"/>
    <property type="match status" value="1"/>
</dbReference>
<dbReference type="InterPro" id="IPR001604">
    <property type="entry name" value="Endo_G_ENPP1-like_dom"/>
</dbReference>
<dbReference type="PhylomeDB" id="B4GWR7"/>
<dbReference type="SUPFAM" id="SSF54060">
    <property type="entry name" value="His-Me finger endonucleases"/>
    <property type="match status" value="1"/>
</dbReference>
<evidence type="ECO:0000259" key="1">
    <source>
        <dbReference type="SMART" id="SM00477"/>
    </source>
</evidence>
<evidence type="ECO:0000313" key="2">
    <source>
        <dbReference type="EMBL" id="EDW27151.1"/>
    </source>
</evidence>
<feature type="domain" description="ENPP1-3/EXOG-like endonuclease/phosphodiesterase" evidence="1">
    <location>
        <begin position="122"/>
        <end position="273"/>
    </location>
</feature>
<name>B4GWR7_DROPE</name>
<organism evidence="3">
    <name type="scientific">Drosophila persimilis</name>
    <name type="common">Fruit fly</name>
    <dbReference type="NCBI Taxonomy" id="7234"/>
    <lineage>
        <taxon>Eukaryota</taxon>
        <taxon>Metazoa</taxon>
        <taxon>Ecdysozoa</taxon>
        <taxon>Arthropoda</taxon>
        <taxon>Hexapoda</taxon>
        <taxon>Insecta</taxon>
        <taxon>Pterygota</taxon>
        <taxon>Neoptera</taxon>
        <taxon>Endopterygota</taxon>
        <taxon>Diptera</taxon>
        <taxon>Brachycera</taxon>
        <taxon>Muscomorpha</taxon>
        <taxon>Ephydroidea</taxon>
        <taxon>Drosophilidae</taxon>
        <taxon>Drosophila</taxon>
        <taxon>Sophophora</taxon>
    </lineage>
</organism>
<dbReference type="OrthoDB" id="5418055at2759"/>
<reference evidence="2 3" key="1">
    <citation type="journal article" date="2007" name="Nature">
        <title>Evolution of genes and genomes on the Drosophila phylogeny.</title>
        <authorList>
            <consortium name="Drosophila 12 Genomes Consortium"/>
            <person name="Clark A.G."/>
            <person name="Eisen M.B."/>
            <person name="Smith D.R."/>
            <person name="Bergman C.M."/>
            <person name="Oliver B."/>
            <person name="Markow T.A."/>
            <person name="Kaufman T.C."/>
            <person name="Kellis M."/>
            <person name="Gelbart W."/>
            <person name="Iyer V.N."/>
            <person name="Pollard D.A."/>
            <person name="Sackton T.B."/>
            <person name="Larracuente A.M."/>
            <person name="Singh N.D."/>
            <person name="Abad J.P."/>
            <person name="Abt D.N."/>
            <person name="Adryan B."/>
            <person name="Aguade M."/>
            <person name="Akashi H."/>
            <person name="Anderson W.W."/>
            <person name="Aquadro C.F."/>
            <person name="Ardell D.H."/>
            <person name="Arguello R."/>
            <person name="Artieri C.G."/>
            <person name="Barbash D.A."/>
            <person name="Barker D."/>
            <person name="Barsanti P."/>
            <person name="Batterham P."/>
            <person name="Batzoglou S."/>
            <person name="Begun D."/>
            <person name="Bhutkar A."/>
            <person name="Blanco E."/>
            <person name="Bosak S.A."/>
            <person name="Bradley R.K."/>
            <person name="Brand A.D."/>
            <person name="Brent M.R."/>
            <person name="Brooks A.N."/>
            <person name="Brown R.H."/>
            <person name="Butlin R.K."/>
            <person name="Caggese C."/>
            <person name="Calvi B.R."/>
            <person name="Bernardo de Carvalho A."/>
            <person name="Caspi A."/>
            <person name="Castrezana S."/>
            <person name="Celniker S.E."/>
            <person name="Chang J.L."/>
            <person name="Chapple C."/>
            <person name="Chatterji S."/>
            <person name="Chinwalla A."/>
            <person name="Civetta A."/>
            <person name="Clifton S.W."/>
            <person name="Comeron J.M."/>
            <person name="Costello J.C."/>
            <person name="Coyne J.A."/>
            <person name="Daub J."/>
            <person name="David R.G."/>
            <person name="Delcher A.L."/>
            <person name="Delehaunty K."/>
            <person name="Do C.B."/>
            <person name="Ebling H."/>
            <person name="Edwards K."/>
            <person name="Eickbush T."/>
            <person name="Evans J.D."/>
            <person name="Filipski A."/>
            <person name="Findeiss S."/>
            <person name="Freyhult E."/>
            <person name="Fulton L."/>
            <person name="Fulton R."/>
            <person name="Garcia A.C."/>
            <person name="Gardiner A."/>
            <person name="Garfield D.A."/>
            <person name="Garvin B.E."/>
            <person name="Gibson G."/>
            <person name="Gilbert D."/>
            <person name="Gnerre S."/>
            <person name="Godfrey J."/>
            <person name="Good R."/>
            <person name="Gotea V."/>
            <person name="Gravely B."/>
            <person name="Greenberg A.J."/>
            <person name="Griffiths-Jones S."/>
            <person name="Gross S."/>
            <person name="Guigo R."/>
            <person name="Gustafson E.A."/>
            <person name="Haerty W."/>
            <person name="Hahn M.W."/>
            <person name="Halligan D.L."/>
            <person name="Halpern A.L."/>
            <person name="Halter G.M."/>
            <person name="Han M.V."/>
            <person name="Heger A."/>
            <person name="Hillier L."/>
            <person name="Hinrichs A.S."/>
            <person name="Holmes I."/>
            <person name="Hoskins R.A."/>
            <person name="Hubisz M.J."/>
            <person name="Hultmark D."/>
            <person name="Huntley M.A."/>
            <person name="Jaffe D.B."/>
            <person name="Jagadeeshan S."/>
            <person name="Jeck W.R."/>
            <person name="Johnson J."/>
            <person name="Jones C.D."/>
            <person name="Jordan W.C."/>
            <person name="Karpen G.H."/>
            <person name="Kataoka E."/>
            <person name="Keightley P.D."/>
            <person name="Kheradpour P."/>
            <person name="Kirkness E.F."/>
            <person name="Koerich L.B."/>
            <person name="Kristiansen K."/>
            <person name="Kudrna D."/>
            <person name="Kulathinal R.J."/>
            <person name="Kumar S."/>
            <person name="Kwok R."/>
            <person name="Lander E."/>
            <person name="Langley C.H."/>
            <person name="Lapoint R."/>
            <person name="Lazzaro B.P."/>
            <person name="Lee S.J."/>
            <person name="Levesque L."/>
            <person name="Li R."/>
            <person name="Lin C.F."/>
            <person name="Lin M.F."/>
            <person name="Lindblad-Toh K."/>
            <person name="Llopart A."/>
            <person name="Long M."/>
            <person name="Low L."/>
            <person name="Lozovsky E."/>
            <person name="Lu J."/>
            <person name="Luo M."/>
            <person name="Machado C.A."/>
            <person name="Makalowski W."/>
            <person name="Marzo M."/>
            <person name="Matsuda M."/>
            <person name="Matzkin L."/>
            <person name="McAllister B."/>
            <person name="McBride C.S."/>
            <person name="McKernan B."/>
            <person name="McKernan K."/>
            <person name="Mendez-Lago M."/>
            <person name="Minx P."/>
            <person name="Mollenhauer M.U."/>
            <person name="Montooth K."/>
            <person name="Mount S.M."/>
            <person name="Mu X."/>
            <person name="Myers E."/>
            <person name="Negre B."/>
            <person name="Newfeld S."/>
            <person name="Nielsen R."/>
            <person name="Noor M.A."/>
            <person name="O'Grady P."/>
            <person name="Pachter L."/>
            <person name="Papaceit M."/>
            <person name="Parisi M.J."/>
            <person name="Parisi M."/>
            <person name="Parts L."/>
            <person name="Pedersen J.S."/>
            <person name="Pesole G."/>
            <person name="Phillippy A.M."/>
            <person name="Ponting C.P."/>
            <person name="Pop M."/>
            <person name="Porcelli D."/>
            <person name="Powell J.R."/>
            <person name="Prohaska S."/>
            <person name="Pruitt K."/>
            <person name="Puig M."/>
            <person name="Quesneville H."/>
            <person name="Ram K.R."/>
            <person name="Rand D."/>
            <person name="Rasmussen M.D."/>
            <person name="Reed L.K."/>
            <person name="Reenan R."/>
            <person name="Reily A."/>
            <person name="Remington K.A."/>
            <person name="Rieger T.T."/>
            <person name="Ritchie M.G."/>
            <person name="Robin C."/>
            <person name="Rogers Y.H."/>
            <person name="Rohde C."/>
            <person name="Rozas J."/>
            <person name="Rubenfield M.J."/>
            <person name="Ruiz A."/>
            <person name="Russo S."/>
            <person name="Salzberg S.L."/>
            <person name="Sanchez-Gracia A."/>
            <person name="Saranga D.J."/>
            <person name="Sato H."/>
            <person name="Schaeffer S.W."/>
            <person name="Schatz M.C."/>
            <person name="Schlenke T."/>
            <person name="Schwartz R."/>
            <person name="Segarra C."/>
            <person name="Singh R.S."/>
            <person name="Sirot L."/>
            <person name="Sirota M."/>
            <person name="Sisneros N.B."/>
            <person name="Smith C.D."/>
            <person name="Smith T.F."/>
            <person name="Spieth J."/>
            <person name="Stage D.E."/>
            <person name="Stark A."/>
            <person name="Stephan W."/>
            <person name="Strausberg R.L."/>
            <person name="Strempel S."/>
            <person name="Sturgill D."/>
            <person name="Sutton G."/>
            <person name="Sutton G.G."/>
            <person name="Tao W."/>
            <person name="Teichmann S."/>
            <person name="Tobari Y.N."/>
            <person name="Tomimura Y."/>
            <person name="Tsolas J.M."/>
            <person name="Valente V.L."/>
            <person name="Venter E."/>
            <person name="Venter J.C."/>
            <person name="Vicario S."/>
            <person name="Vieira F.G."/>
            <person name="Vilella A.J."/>
            <person name="Villasante A."/>
            <person name="Walenz B."/>
            <person name="Wang J."/>
            <person name="Wasserman M."/>
            <person name="Watts T."/>
            <person name="Wilson D."/>
            <person name="Wilson R.K."/>
            <person name="Wing R.A."/>
            <person name="Wolfner M.F."/>
            <person name="Wong A."/>
            <person name="Wong G.K."/>
            <person name="Wu C.I."/>
            <person name="Wu G."/>
            <person name="Yamamoto D."/>
            <person name="Yang H.P."/>
            <person name="Yang S.P."/>
            <person name="Yorke J.A."/>
            <person name="Yoshida K."/>
            <person name="Zdobnov E."/>
            <person name="Zhang P."/>
            <person name="Zhang Y."/>
            <person name="Zimin A.V."/>
            <person name="Baldwin J."/>
            <person name="Abdouelleil A."/>
            <person name="Abdulkadir J."/>
            <person name="Abebe A."/>
            <person name="Abera B."/>
            <person name="Abreu J."/>
            <person name="Acer S.C."/>
            <person name="Aftuck L."/>
            <person name="Alexander A."/>
            <person name="An P."/>
            <person name="Anderson E."/>
            <person name="Anderson S."/>
            <person name="Arachi H."/>
            <person name="Azer M."/>
            <person name="Bachantsang P."/>
            <person name="Barry A."/>
            <person name="Bayul T."/>
            <person name="Berlin A."/>
            <person name="Bessette D."/>
            <person name="Bloom T."/>
            <person name="Blye J."/>
            <person name="Boguslavskiy L."/>
            <person name="Bonnet C."/>
            <person name="Boukhgalter B."/>
            <person name="Bourzgui I."/>
            <person name="Brown A."/>
            <person name="Cahill P."/>
            <person name="Channer S."/>
            <person name="Cheshatsang Y."/>
            <person name="Chuda L."/>
            <person name="Citroen M."/>
            <person name="Collymore A."/>
            <person name="Cooke P."/>
            <person name="Costello M."/>
            <person name="D'Aco K."/>
            <person name="Daza R."/>
            <person name="De Haan G."/>
            <person name="DeGray S."/>
            <person name="DeMaso C."/>
            <person name="Dhargay N."/>
            <person name="Dooley K."/>
            <person name="Dooley E."/>
            <person name="Doricent M."/>
            <person name="Dorje P."/>
            <person name="Dorjee K."/>
            <person name="Dupes A."/>
            <person name="Elong R."/>
            <person name="Falk J."/>
            <person name="Farina A."/>
            <person name="Faro S."/>
            <person name="Ferguson D."/>
            <person name="Fisher S."/>
            <person name="Foley C.D."/>
            <person name="Franke A."/>
            <person name="Friedrich D."/>
            <person name="Gadbois L."/>
            <person name="Gearin G."/>
            <person name="Gearin C.R."/>
            <person name="Giannoukos G."/>
            <person name="Goode T."/>
            <person name="Graham J."/>
            <person name="Grandbois E."/>
            <person name="Grewal S."/>
            <person name="Gyaltsen K."/>
            <person name="Hafez N."/>
            <person name="Hagos B."/>
            <person name="Hall J."/>
            <person name="Henson C."/>
            <person name="Hollinger A."/>
            <person name="Honan T."/>
            <person name="Huard M.D."/>
            <person name="Hughes L."/>
            <person name="Hurhula B."/>
            <person name="Husby M.E."/>
            <person name="Kamat A."/>
            <person name="Kanga B."/>
            <person name="Kashin S."/>
            <person name="Khazanovich D."/>
            <person name="Kisner P."/>
            <person name="Lance K."/>
            <person name="Lara M."/>
            <person name="Lee W."/>
            <person name="Lennon N."/>
            <person name="Letendre F."/>
            <person name="LeVine R."/>
            <person name="Lipovsky A."/>
            <person name="Liu X."/>
            <person name="Liu J."/>
            <person name="Liu S."/>
            <person name="Lokyitsang T."/>
            <person name="Lokyitsang Y."/>
            <person name="Lubonja R."/>
            <person name="Lui A."/>
            <person name="MacDonald P."/>
            <person name="Magnisalis V."/>
            <person name="Maru K."/>
            <person name="Matthews C."/>
            <person name="McCusker W."/>
            <person name="McDonough S."/>
            <person name="Mehta T."/>
            <person name="Meldrim J."/>
            <person name="Meneus L."/>
            <person name="Mihai O."/>
            <person name="Mihalev A."/>
            <person name="Mihova T."/>
            <person name="Mittelman R."/>
            <person name="Mlenga V."/>
            <person name="Montmayeur A."/>
            <person name="Mulrain L."/>
            <person name="Navidi A."/>
            <person name="Naylor J."/>
            <person name="Negash T."/>
            <person name="Nguyen T."/>
            <person name="Nguyen N."/>
            <person name="Nicol R."/>
            <person name="Norbu C."/>
            <person name="Norbu N."/>
            <person name="Novod N."/>
            <person name="O'Neill B."/>
            <person name="Osman S."/>
            <person name="Markiewicz E."/>
            <person name="Oyono O.L."/>
            <person name="Patti C."/>
            <person name="Phunkhang P."/>
            <person name="Pierre F."/>
            <person name="Priest M."/>
            <person name="Raghuraman S."/>
            <person name="Rege F."/>
            <person name="Reyes R."/>
            <person name="Rise C."/>
            <person name="Rogov P."/>
            <person name="Ross K."/>
            <person name="Ryan E."/>
            <person name="Settipalli S."/>
            <person name="Shea T."/>
            <person name="Sherpa N."/>
            <person name="Shi L."/>
            <person name="Shih D."/>
            <person name="Sparrow T."/>
            <person name="Spaulding J."/>
            <person name="Stalker J."/>
            <person name="Stange-Thomann N."/>
            <person name="Stavropoulos S."/>
            <person name="Stone C."/>
            <person name="Strader C."/>
            <person name="Tesfaye S."/>
            <person name="Thomson T."/>
            <person name="Thoulutsang Y."/>
            <person name="Thoulutsang D."/>
            <person name="Topham K."/>
            <person name="Topping I."/>
            <person name="Tsamla T."/>
            <person name="Vassiliev H."/>
            <person name="Vo A."/>
            <person name="Wangchuk T."/>
            <person name="Wangdi T."/>
            <person name="Weiand M."/>
            <person name="Wilkinson J."/>
            <person name="Wilson A."/>
            <person name="Yadav S."/>
            <person name="Young G."/>
            <person name="Yu Q."/>
            <person name="Zembek L."/>
            <person name="Zhong D."/>
            <person name="Zimmer A."/>
            <person name="Zwirko Z."/>
            <person name="Jaffe D.B."/>
            <person name="Alvarez P."/>
            <person name="Brockman W."/>
            <person name="Butler J."/>
            <person name="Chin C."/>
            <person name="Gnerre S."/>
            <person name="Grabherr M."/>
            <person name="Kleber M."/>
            <person name="Mauceli E."/>
            <person name="MacCallum I."/>
        </authorList>
    </citation>
    <scope>NUCLEOTIDE SEQUENCE [LARGE SCALE GENOMIC DNA]</scope>
    <source>
        <strain evidence="3">MSH-3 / Tucson 14011-0111.49</strain>
    </source>
</reference>
<dbReference type="OMA" id="GCLCEHR"/>
<dbReference type="GO" id="GO:0046872">
    <property type="term" value="F:metal ion binding"/>
    <property type="evidence" value="ECO:0007669"/>
    <property type="project" value="InterPro"/>
</dbReference>
<dbReference type="Proteomes" id="UP000008744">
    <property type="component" value="Unassembled WGS sequence"/>
</dbReference>
<accession>B4GWR7</accession>
<dbReference type="GO" id="GO:0003676">
    <property type="term" value="F:nucleic acid binding"/>
    <property type="evidence" value="ECO:0007669"/>
    <property type="project" value="InterPro"/>
</dbReference>
<evidence type="ECO:0000313" key="3">
    <source>
        <dbReference type="Proteomes" id="UP000008744"/>
    </source>
</evidence>
<proteinExistence type="predicted"/>
<dbReference type="EMBL" id="CH479194">
    <property type="protein sequence ID" value="EDW27151.1"/>
    <property type="molecule type" value="Genomic_DNA"/>
</dbReference>
<sequence length="408" mass="46209">MPEPQDIALYASVGVAAFVCGAFLQQETSINNLFDVIKRDPYVYHNRRKLYPVLSTFSTNHEARLWSRPVGLKDKICDRVKPLLKFLLPKPKEEMGSEEPPLANVLDLLKYGLPSAEHLLVHKDYIMSRGIETKSATWICEHFRAGSSPDEPEYLRYTDVFLLTGACAEIGRVFTRPIWQELERYVTLKTQECGSLYTYTGPIFTPKNHGTDKSWLEYRECPGGRLFKPVTIEAYVIKNGPSDMAGCLCEHRVRVKDIEEQTGLRFNKEQQGPKTRKMNSSRERDPMYKPLFEIIPNIPERVDVDAEQLGLGYLNILPYFGKMIELGLSAKSGVKGKLCGKLEMLTPEGEIVLTQCSEILMIGALTGKKLHLGIVKVPRTHVLSIYWEASSDKEPSAENSRSRSHSQP</sequence>